<dbReference type="EMBL" id="HG739085">
    <property type="protein sequence ID" value="CDO97611.1"/>
    <property type="molecule type" value="Genomic_DNA"/>
</dbReference>
<protein>
    <submittedName>
        <fullName evidence="1">Uncharacterized protein</fullName>
    </submittedName>
</protein>
<dbReference type="Gramene" id="CDO97611">
    <property type="protein sequence ID" value="CDO97611"/>
    <property type="gene ID" value="GSCOC_T00014997001"/>
</dbReference>
<dbReference type="AlphaFoldDB" id="A0A068TMY8"/>
<evidence type="ECO:0000313" key="2">
    <source>
        <dbReference type="Proteomes" id="UP000295252"/>
    </source>
</evidence>
<sequence>MLPASLSAPHFGGGSGSWEAVVKYSSTTSLLPLLKTHPFPTARLCTLSLYRKQKERFCLCGFAASR</sequence>
<reference evidence="2" key="1">
    <citation type="journal article" date="2014" name="Science">
        <title>The coffee genome provides insight into the convergent evolution of caffeine biosynthesis.</title>
        <authorList>
            <person name="Denoeud F."/>
            <person name="Carretero-Paulet L."/>
            <person name="Dereeper A."/>
            <person name="Droc G."/>
            <person name="Guyot R."/>
            <person name="Pietrella M."/>
            <person name="Zheng C."/>
            <person name="Alberti A."/>
            <person name="Anthony F."/>
            <person name="Aprea G."/>
            <person name="Aury J.M."/>
            <person name="Bento P."/>
            <person name="Bernard M."/>
            <person name="Bocs S."/>
            <person name="Campa C."/>
            <person name="Cenci A."/>
            <person name="Combes M.C."/>
            <person name="Crouzillat D."/>
            <person name="Da Silva C."/>
            <person name="Daddiego L."/>
            <person name="De Bellis F."/>
            <person name="Dussert S."/>
            <person name="Garsmeur O."/>
            <person name="Gayraud T."/>
            <person name="Guignon V."/>
            <person name="Jahn K."/>
            <person name="Jamilloux V."/>
            <person name="Joet T."/>
            <person name="Labadie K."/>
            <person name="Lan T."/>
            <person name="Leclercq J."/>
            <person name="Lepelley M."/>
            <person name="Leroy T."/>
            <person name="Li L.T."/>
            <person name="Librado P."/>
            <person name="Lopez L."/>
            <person name="Munoz A."/>
            <person name="Noel B."/>
            <person name="Pallavicini A."/>
            <person name="Perrotta G."/>
            <person name="Poncet V."/>
            <person name="Pot D."/>
            <person name="Priyono X."/>
            <person name="Rigoreau M."/>
            <person name="Rouard M."/>
            <person name="Rozas J."/>
            <person name="Tranchant-Dubreuil C."/>
            <person name="VanBuren R."/>
            <person name="Zhang Q."/>
            <person name="Andrade A.C."/>
            <person name="Argout X."/>
            <person name="Bertrand B."/>
            <person name="de Kochko A."/>
            <person name="Graziosi G."/>
            <person name="Henry R.J."/>
            <person name="Jayarama X."/>
            <person name="Ming R."/>
            <person name="Nagai C."/>
            <person name="Rounsley S."/>
            <person name="Sankoff D."/>
            <person name="Giuliano G."/>
            <person name="Albert V.A."/>
            <person name="Wincker P."/>
            <person name="Lashermes P."/>
        </authorList>
    </citation>
    <scope>NUCLEOTIDE SEQUENCE [LARGE SCALE GENOMIC DNA]</scope>
    <source>
        <strain evidence="2">cv. DH200-94</strain>
    </source>
</reference>
<name>A0A068TMY8_COFCA</name>
<keyword evidence="2" id="KW-1185">Reference proteome</keyword>
<gene>
    <name evidence="1" type="ORF">GSCOC_T00014997001</name>
</gene>
<dbReference type="InParanoid" id="A0A068TMY8"/>
<evidence type="ECO:0000313" key="1">
    <source>
        <dbReference type="EMBL" id="CDO97611.1"/>
    </source>
</evidence>
<dbReference type="Proteomes" id="UP000295252">
    <property type="component" value="Chromosome IV"/>
</dbReference>
<proteinExistence type="predicted"/>
<organism evidence="1 2">
    <name type="scientific">Coffea canephora</name>
    <name type="common">Robusta coffee</name>
    <dbReference type="NCBI Taxonomy" id="49390"/>
    <lineage>
        <taxon>Eukaryota</taxon>
        <taxon>Viridiplantae</taxon>
        <taxon>Streptophyta</taxon>
        <taxon>Embryophyta</taxon>
        <taxon>Tracheophyta</taxon>
        <taxon>Spermatophyta</taxon>
        <taxon>Magnoliopsida</taxon>
        <taxon>eudicotyledons</taxon>
        <taxon>Gunneridae</taxon>
        <taxon>Pentapetalae</taxon>
        <taxon>asterids</taxon>
        <taxon>lamiids</taxon>
        <taxon>Gentianales</taxon>
        <taxon>Rubiaceae</taxon>
        <taxon>Ixoroideae</taxon>
        <taxon>Gardenieae complex</taxon>
        <taxon>Bertiereae - Coffeeae clade</taxon>
        <taxon>Coffeeae</taxon>
        <taxon>Coffea</taxon>
    </lineage>
</organism>
<accession>A0A068TMY8</accession>